<organism evidence="7 8">
    <name type="scientific">Dorcoceras hygrometricum</name>
    <dbReference type="NCBI Taxonomy" id="472368"/>
    <lineage>
        <taxon>Eukaryota</taxon>
        <taxon>Viridiplantae</taxon>
        <taxon>Streptophyta</taxon>
        <taxon>Embryophyta</taxon>
        <taxon>Tracheophyta</taxon>
        <taxon>Spermatophyta</taxon>
        <taxon>Magnoliopsida</taxon>
        <taxon>eudicotyledons</taxon>
        <taxon>Gunneridae</taxon>
        <taxon>Pentapetalae</taxon>
        <taxon>asterids</taxon>
        <taxon>lamiids</taxon>
        <taxon>Lamiales</taxon>
        <taxon>Gesneriaceae</taxon>
        <taxon>Didymocarpoideae</taxon>
        <taxon>Trichosporeae</taxon>
        <taxon>Loxocarpinae</taxon>
        <taxon>Dorcoceras</taxon>
    </lineage>
</organism>
<feature type="region of interest" description="Disordered" evidence="5">
    <location>
        <begin position="257"/>
        <end position="284"/>
    </location>
</feature>
<accession>A0A2Z7BWL5</accession>
<feature type="compositionally biased region" description="Basic and acidic residues" evidence="5">
    <location>
        <begin position="495"/>
        <end position="508"/>
    </location>
</feature>
<evidence type="ECO:0000256" key="3">
    <source>
        <dbReference type="ARBA" id="ARBA00023163"/>
    </source>
</evidence>
<gene>
    <name evidence="7" type="ORF">F511_28586</name>
</gene>
<proteinExistence type="predicted"/>
<evidence type="ECO:0000313" key="8">
    <source>
        <dbReference type="Proteomes" id="UP000250235"/>
    </source>
</evidence>
<sequence length="847" mass="94722">MTSSMLSSYPTVGSDRSSTRRKRKKKIVGESLSHLSNNESLTQTSSIQWRSDTQQQVYSSKLFQAIRQVQRGDSSAPKRNRAVREAADRVLAATARGRSRWSRAMLTNRLRLRFLRKNNITKQQRKVAASTAGSSRPPRRPKVSVTRLKWKSMQTVQRKARVLGGLVPGCRKQPLPVVLEEVTDYIAALEMQVRAMSTLAALLSGSGSVDDLGSTRAPTELSQPMSYHHHVGSSGASGTGRQEVLLLDVCNHKSQRRNSAQSSTCSRAITASRPSGKRDPELNSHRARLLRIDQDEARLAAQGCTWYEIKASTLRESDISSIKEKVGISELYEVVVRHVHARAHRPPAGFHTFYINQIDRGLRFPIHKFITSFCDHIGVSSSQLTPNSFSSLLFLWTLLKFYWVPISTYTLMWLLQIKKLGPGKFYISTKKELGFIEPVGCDMSWRDDAHTLPPPNPEWKPDLTQFLDIMTKAEMMKALKERKANPEEASSSRAPSKEKRKTPSEGRERCKKRRHEEGATDSARVSIPEEPVNEPVDTAQAFPEQKSTEVPYVLLDTSAISFLAKPSGSVSLDFIRRLVPDQDFDLVKSVPDLSVLEAASLHFMQDYASSWFVPMMVGLMYSVEELRKEVPVRNWLRCRADRTYVLRWGCHPRRCQYGTGLKCSRRRATRGGASAELSLSAELVGLMCSGGVATRGGASAELGLSSHVEELREEREHCDVLSMQMDSDLVIYRTTLVRTFQVVTICRVDKSEALSVIPRGSWGDVARRFIMIRWATRWPRIDVCWPRANGRAVVGRGARLCVTIGAAMPHMMRPACGWLPHATLAAAAVVRPSSGDVPGSVATTDFF</sequence>
<dbReference type="Proteomes" id="UP000250235">
    <property type="component" value="Unassembled WGS sequence"/>
</dbReference>
<keyword evidence="4" id="KW-0539">Nucleus</keyword>
<keyword evidence="8" id="KW-1185">Reference proteome</keyword>
<dbReference type="GO" id="GO:0005634">
    <property type="term" value="C:nucleus"/>
    <property type="evidence" value="ECO:0007669"/>
    <property type="project" value="UniProtKB-SubCell"/>
</dbReference>
<dbReference type="InterPro" id="IPR059002">
    <property type="entry name" value="IBH1_N"/>
</dbReference>
<keyword evidence="2" id="KW-0805">Transcription regulation</keyword>
<feature type="domain" description="IBH1-like N-terminal" evidence="6">
    <location>
        <begin position="53"/>
        <end position="110"/>
    </location>
</feature>
<feature type="compositionally biased region" description="Polar residues" evidence="5">
    <location>
        <begin position="257"/>
        <end position="273"/>
    </location>
</feature>
<evidence type="ECO:0000256" key="2">
    <source>
        <dbReference type="ARBA" id="ARBA00023015"/>
    </source>
</evidence>
<dbReference type="Pfam" id="PF26576">
    <property type="entry name" value="IBH1_N"/>
    <property type="match status" value="1"/>
</dbReference>
<dbReference type="InterPro" id="IPR044549">
    <property type="entry name" value="bHLH_AtIBH1-like"/>
</dbReference>
<evidence type="ECO:0000256" key="4">
    <source>
        <dbReference type="ARBA" id="ARBA00023242"/>
    </source>
</evidence>
<dbReference type="EMBL" id="KV003326">
    <property type="protein sequence ID" value="KZV36637.1"/>
    <property type="molecule type" value="Genomic_DNA"/>
</dbReference>
<dbReference type="AlphaFoldDB" id="A0A2Z7BWL5"/>
<name>A0A2Z7BWL5_9LAMI</name>
<dbReference type="PANTHER" id="PTHR33124:SF12">
    <property type="entry name" value="TRANSCRIPTION FACTOR BHLH148"/>
    <property type="match status" value="1"/>
</dbReference>
<dbReference type="CDD" id="cd11444">
    <property type="entry name" value="bHLH_AtIBH1_like"/>
    <property type="match status" value="1"/>
</dbReference>
<protein>
    <recommendedName>
        <fullName evidence="6">IBH1-like N-terminal domain-containing protein</fullName>
    </recommendedName>
</protein>
<evidence type="ECO:0000313" key="7">
    <source>
        <dbReference type="EMBL" id="KZV36637.1"/>
    </source>
</evidence>
<feature type="region of interest" description="Disordered" evidence="5">
    <location>
        <begin position="479"/>
        <end position="526"/>
    </location>
</feature>
<evidence type="ECO:0000256" key="5">
    <source>
        <dbReference type="SAM" id="MobiDB-lite"/>
    </source>
</evidence>
<dbReference type="GO" id="GO:0006355">
    <property type="term" value="P:regulation of DNA-templated transcription"/>
    <property type="evidence" value="ECO:0007669"/>
    <property type="project" value="InterPro"/>
</dbReference>
<keyword evidence="3" id="KW-0804">Transcription</keyword>
<reference evidence="7 8" key="1">
    <citation type="journal article" date="2015" name="Proc. Natl. Acad. Sci. U.S.A.">
        <title>The resurrection genome of Boea hygrometrica: A blueprint for survival of dehydration.</title>
        <authorList>
            <person name="Xiao L."/>
            <person name="Yang G."/>
            <person name="Zhang L."/>
            <person name="Yang X."/>
            <person name="Zhao S."/>
            <person name="Ji Z."/>
            <person name="Zhou Q."/>
            <person name="Hu M."/>
            <person name="Wang Y."/>
            <person name="Chen M."/>
            <person name="Xu Y."/>
            <person name="Jin H."/>
            <person name="Xiao X."/>
            <person name="Hu G."/>
            <person name="Bao F."/>
            <person name="Hu Y."/>
            <person name="Wan P."/>
            <person name="Li L."/>
            <person name="Deng X."/>
            <person name="Kuang T."/>
            <person name="Xiang C."/>
            <person name="Zhu J.K."/>
            <person name="Oliver M.J."/>
            <person name="He Y."/>
        </authorList>
    </citation>
    <scope>NUCLEOTIDE SEQUENCE [LARGE SCALE GENOMIC DNA]</scope>
    <source>
        <strain evidence="8">cv. XS01</strain>
    </source>
</reference>
<feature type="region of interest" description="Disordered" evidence="5">
    <location>
        <begin position="1"/>
        <end position="26"/>
    </location>
</feature>
<feature type="region of interest" description="Disordered" evidence="5">
    <location>
        <begin position="124"/>
        <end position="144"/>
    </location>
</feature>
<dbReference type="InterPro" id="IPR044660">
    <property type="entry name" value="IBH1-like"/>
</dbReference>
<dbReference type="PANTHER" id="PTHR33124">
    <property type="entry name" value="TRANSCRIPTION FACTOR IBH1-LIKE 1"/>
    <property type="match status" value="1"/>
</dbReference>
<evidence type="ECO:0000256" key="1">
    <source>
        <dbReference type="ARBA" id="ARBA00004123"/>
    </source>
</evidence>
<comment type="subcellular location">
    <subcellularLocation>
        <location evidence="1">Nucleus</location>
    </subcellularLocation>
</comment>
<feature type="compositionally biased region" description="Polar residues" evidence="5">
    <location>
        <begin position="1"/>
        <end position="15"/>
    </location>
</feature>
<evidence type="ECO:0000259" key="6">
    <source>
        <dbReference type="Pfam" id="PF26576"/>
    </source>
</evidence>